<dbReference type="PROSITE" id="PS50984">
    <property type="entry name" value="TRUD"/>
    <property type="match status" value="1"/>
</dbReference>
<dbReference type="PIRSF" id="PIRSF037016">
    <property type="entry name" value="Pseudouridin_synth_euk_prd"/>
    <property type="match status" value="1"/>
</dbReference>
<evidence type="ECO:0000256" key="3">
    <source>
        <dbReference type="SAM" id="MobiDB-lite"/>
    </source>
</evidence>
<evidence type="ECO:0000313" key="5">
    <source>
        <dbReference type="EMBL" id="EKX44886.1"/>
    </source>
</evidence>
<dbReference type="HOGENOM" id="CLU_005281_0_2_1"/>
<organism evidence="5">
    <name type="scientific">Guillardia theta (strain CCMP2712)</name>
    <name type="common">Cryptophyte</name>
    <dbReference type="NCBI Taxonomy" id="905079"/>
    <lineage>
        <taxon>Eukaryota</taxon>
        <taxon>Cryptophyceae</taxon>
        <taxon>Pyrenomonadales</taxon>
        <taxon>Geminigeraceae</taxon>
        <taxon>Guillardia</taxon>
    </lineage>
</organism>
<dbReference type="PANTHER" id="PTHR13326">
    <property type="entry name" value="TRNA PSEUDOURIDINE SYNTHASE D"/>
    <property type="match status" value="1"/>
</dbReference>
<keyword evidence="7" id="KW-1185">Reference proteome</keyword>
<sequence>MKSSAQLSRLAESSIGITEYISETPGIKGSMKYRFSDFIVREVAMDKTVVCLTDMSGKLEGAPAQEVAEEGVDGFEKLESLVGKEVAARVKTLVEQDEVDGAAEIVLEADADKAHRTAVHTCIKQHFPKLTTDTVKVGSDQKTAVRIFSKVDNSKGRPNKRQRREAIFQGAKRDAKFIKFVLYKENLDTMAAVSIISKMVKTKGGTFSYAGTKDRRACTTQLVSAHRVDPFVLTDLNKRLRNICIGNLSVCEQTLKLGQLYGNRFQIILRDVQASEGSIEALCNSLKEKGFINYFGKQRFGTSSIPTYSIGREILHEDWEKAADLILCPRDGEKEESKTAREKFKEHKDPAKALEEFPRWMFAERTLLDVYKKRGMNSHLNALQALPRNLRLMYIHSYQSYIWNKMVSERLRMYGKDRPVEGDLVLESKDVESESLFDLEGVDESTLSGANASEEQESDHDKWTKSHPKKVKVLAASDVDKYSIFDVVLPLPGVSISYPTNEIGKKYEEALKADGLDINNLANKNKEFTLSGDYRKILSQAEDFSWETIDYKNPKGDLQATDLEKIKGSSDEDVRRAADKEAAADAKARRALKLSFTLRSSTYATMCVRELLKEYVEEAACGLSFEEKPGESE</sequence>
<evidence type="ECO:0000256" key="1">
    <source>
        <dbReference type="ARBA" id="ARBA00007953"/>
    </source>
</evidence>
<dbReference type="Pfam" id="PF01142">
    <property type="entry name" value="TruD"/>
    <property type="match status" value="1"/>
</dbReference>
<dbReference type="SUPFAM" id="SSF55120">
    <property type="entry name" value="Pseudouridine synthase"/>
    <property type="match status" value="1"/>
</dbReference>
<reference evidence="5 7" key="1">
    <citation type="journal article" date="2012" name="Nature">
        <title>Algal genomes reveal evolutionary mosaicism and the fate of nucleomorphs.</title>
        <authorList>
            <consortium name="DOE Joint Genome Institute"/>
            <person name="Curtis B.A."/>
            <person name="Tanifuji G."/>
            <person name="Burki F."/>
            <person name="Gruber A."/>
            <person name="Irimia M."/>
            <person name="Maruyama S."/>
            <person name="Arias M.C."/>
            <person name="Ball S.G."/>
            <person name="Gile G.H."/>
            <person name="Hirakawa Y."/>
            <person name="Hopkins J.F."/>
            <person name="Kuo A."/>
            <person name="Rensing S.A."/>
            <person name="Schmutz J."/>
            <person name="Symeonidi A."/>
            <person name="Elias M."/>
            <person name="Eveleigh R.J."/>
            <person name="Herman E.K."/>
            <person name="Klute M.J."/>
            <person name="Nakayama T."/>
            <person name="Obornik M."/>
            <person name="Reyes-Prieto A."/>
            <person name="Armbrust E.V."/>
            <person name="Aves S.J."/>
            <person name="Beiko R.G."/>
            <person name="Coutinho P."/>
            <person name="Dacks J.B."/>
            <person name="Durnford D.G."/>
            <person name="Fast N.M."/>
            <person name="Green B.R."/>
            <person name="Grisdale C.J."/>
            <person name="Hempel F."/>
            <person name="Henrissat B."/>
            <person name="Hoppner M.P."/>
            <person name="Ishida K."/>
            <person name="Kim E."/>
            <person name="Koreny L."/>
            <person name="Kroth P.G."/>
            <person name="Liu Y."/>
            <person name="Malik S.B."/>
            <person name="Maier U.G."/>
            <person name="McRose D."/>
            <person name="Mock T."/>
            <person name="Neilson J.A."/>
            <person name="Onodera N.T."/>
            <person name="Poole A.M."/>
            <person name="Pritham E.J."/>
            <person name="Richards T.A."/>
            <person name="Rocap G."/>
            <person name="Roy S.W."/>
            <person name="Sarai C."/>
            <person name="Schaack S."/>
            <person name="Shirato S."/>
            <person name="Slamovits C.H."/>
            <person name="Spencer D.F."/>
            <person name="Suzuki S."/>
            <person name="Worden A.Z."/>
            <person name="Zauner S."/>
            <person name="Barry K."/>
            <person name="Bell C."/>
            <person name="Bharti A.K."/>
            <person name="Crow J.A."/>
            <person name="Grimwood J."/>
            <person name="Kramer R."/>
            <person name="Lindquist E."/>
            <person name="Lucas S."/>
            <person name="Salamov A."/>
            <person name="McFadden G.I."/>
            <person name="Lane C.E."/>
            <person name="Keeling P.J."/>
            <person name="Gray M.W."/>
            <person name="Grigoriev I.V."/>
            <person name="Archibald J.M."/>
        </authorList>
    </citation>
    <scope>NUCLEOTIDE SEQUENCE</scope>
    <source>
        <strain evidence="5 7">CCMP2712</strain>
    </source>
</reference>
<accession>L1J8P3</accession>
<dbReference type="GO" id="GO:0003723">
    <property type="term" value="F:RNA binding"/>
    <property type="evidence" value="ECO:0007669"/>
    <property type="project" value="InterPro"/>
</dbReference>
<feature type="region of interest" description="Disordered" evidence="3">
    <location>
        <begin position="444"/>
        <end position="466"/>
    </location>
</feature>
<evidence type="ECO:0000256" key="2">
    <source>
        <dbReference type="ARBA" id="ARBA00023235"/>
    </source>
</evidence>
<dbReference type="OMA" id="WINYFGH"/>
<dbReference type="EMBL" id="JH993002">
    <property type="protein sequence ID" value="EKX44886.1"/>
    <property type="molecule type" value="Genomic_DNA"/>
</dbReference>
<dbReference type="GO" id="GO:0001522">
    <property type="term" value="P:pseudouridine synthesis"/>
    <property type="evidence" value="ECO:0007669"/>
    <property type="project" value="InterPro"/>
</dbReference>
<name>L1J8P3_GUITC</name>
<dbReference type="PANTHER" id="PTHR13326:SF21">
    <property type="entry name" value="PSEUDOURIDYLATE SYNTHASE PUS7L"/>
    <property type="match status" value="1"/>
</dbReference>
<dbReference type="Proteomes" id="UP000011087">
    <property type="component" value="Unassembled WGS sequence"/>
</dbReference>
<reference evidence="7" key="2">
    <citation type="submission" date="2012-11" db="EMBL/GenBank/DDBJ databases">
        <authorList>
            <person name="Kuo A."/>
            <person name="Curtis B.A."/>
            <person name="Tanifuji G."/>
            <person name="Burki F."/>
            <person name="Gruber A."/>
            <person name="Irimia M."/>
            <person name="Maruyama S."/>
            <person name="Arias M.C."/>
            <person name="Ball S.G."/>
            <person name="Gile G.H."/>
            <person name="Hirakawa Y."/>
            <person name="Hopkins J.F."/>
            <person name="Rensing S.A."/>
            <person name="Schmutz J."/>
            <person name="Symeonidi A."/>
            <person name="Elias M."/>
            <person name="Eveleigh R.J."/>
            <person name="Herman E.K."/>
            <person name="Klute M.J."/>
            <person name="Nakayama T."/>
            <person name="Obornik M."/>
            <person name="Reyes-Prieto A."/>
            <person name="Armbrust E.V."/>
            <person name="Aves S.J."/>
            <person name="Beiko R.G."/>
            <person name="Coutinho P."/>
            <person name="Dacks J.B."/>
            <person name="Durnford D.G."/>
            <person name="Fast N.M."/>
            <person name="Green B.R."/>
            <person name="Grisdale C."/>
            <person name="Hempe F."/>
            <person name="Henrissat B."/>
            <person name="Hoppner M.P."/>
            <person name="Ishida K.-I."/>
            <person name="Kim E."/>
            <person name="Koreny L."/>
            <person name="Kroth P.G."/>
            <person name="Liu Y."/>
            <person name="Malik S.-B."/>
            <person name="Maier U.G."/>
            <person name="McRose D."/>
            <person name="Mock T."/>
            <person name="Neilson J.A."/>
            <person name="Onodera N.T."/>
            <person name="Poole A.M."/>
            <person name="Pritham E.J."/>
            <person name="Richards T.A."/>
            <person name="Rocap G."/>
            <person name="Roy S.W."/>
            <person name="Sarai C."/>
            <person name="Schaack S."/>
            <person name="Shirato S."/>
            <person name="Slamovits C.H."/>
            <person name="Spencer D.F."/>
            <person name="Suzuki S."/>
            <person name="Worden A.Z."/>
            <person name="Zauner S."/>
            <person name="Barry K."/>
            <person name="Bell C."/>
            <person name="Bharti A.K."/>
            <person name="Crow J.A."/>
            <person name="Grimwood J."/>
            <person name="Kramer R."/>
            <person name="Lindquist E."/>
            <person name="Lucas S."/>
            <person name="Salamov A."/>
            <person name="McFadden G.I."/>
            <person name="Lane C.E."/>
            <person name="Keeling P.J."/>
            <person name="Gray M.W."/>
            <person name="Grigoriev I.V."/>
            <person name="Archibald J.M."/>
        </authorList>
    </citation>
    <scope>NUCLEOTIDE SEQUENCE</scope>
    <source>
        <strain evidence="7">CCMP2712</strain>
    </source>
</reference>
<dbReference type="InterPro" id="IPR056963">
    <property type="entry name" value="PUS7L_N"/>
</dbReference>
<dbReference type="NCBIfam" id="TIGR00094">
    <property type="entry name" value="tRNA_TruD_broad"/>
    <property type="match status" value="1"/>
</dbReference>
<dbReference type="GO" id="GO:0009982">
    <property type="term" value="F:pseudouridine synthase activity"/>
    <property type="evidence" value="ECO:0007669"/>
    <property type="project" value="InterPro"/>
</dbReference>
<dbReference type="KEGG" id="gtt:GUITHDRAFT_139492"/>
<dbReference type="GeneID" id="17301419"/>
<proteinExistence type="inferred from homology"/>
<evidence type="ECO:0000313" key="6">
    <source>
        <dbReference type="EnsemblProtists" id="EKX44886"/>
    </source>
</evidence>
<dbReference type="Gene3D" id="3.30.2350.20">
    <property type="entry name" value="TruD, catalytic domain"/>
    <property type="match status" value="2"/>
</dbReference>
<evidence type="ECO:0000313" key="7">
    <source>
        <dbReference type="Proteomes" id="UP000011087"/>
    </source>
</evidence>
<evidence type="ECO:0000259" key="4">
    <source>
        <dbReference type="PROSITE" id="PS50984"/>
    </source>
</evidence>
<dbReference type="EnsemblProtists" id="EKX44886">
    <property type="protein sequence ID" value="EKX44886"/>
    <property type="gene ID" value="GUITHDRAFT_139492"/>
</dbReference>
<dbReference type="InterPro" id="IPR011760">
    <property type="entry name" value="PsdUridine_synth_TruD_insert"/>
</dbReference>
<protein>
    <recommendedName>
        <fullName evidence="4">TRUD domain-containing protein</fullName>
    </recommendedName>
</protein>
<feature type="domain" description="TRUD" evidence="4">
    <location>
        <begin position="290"/>
        <end position="540"/>
    </location>
</feature>
<dbReference type="RefSeq" id="XP_005831866.1">
    <property type="nucleotide sequence ID" value="XM_005831809.1"/>
</dbReference>
<reference evidence="6" key="3">
    <citation type="submission" date="2016-03" db="UniProtKB">
        <authorList>
            <consortium name="EnsemblProtists"/>
        </authorList>
    </citation>
    <scope>IDENTIFICATION</scope>
</reference>
<dbReference type="InterPro" id="IPR001656">
    <property type="entry name" value="PsdUridine_synth_TruD"/>
</dbReference>
<dbReference type="GO" id="GO:0005634">
    <property type="term" value="C:nucleus"/>
    <property type="evidence" value="ECO:0007669"/>
    <property type="project" value="TreeGrafter"/>
</dbReference>
<dbReference type="AlphaFoldDB" id="L1J8P3"/>
<dbReference type="PaxDb" id="55529-EKX44886"/>
<keyword evidence="2" id="KW-0413">Isomerase</keyword>
<comment type="similarity">
    <text evidence="1">Belongs to the pseudouridine synthase TruD family.</text>
</comment>
<gene>
    <name evidence="5" type="ORF">GUITHDRAFT_139492</name>
</gene>
<dbReference type="eggNOG" id="KOG2339">
    <property type="taxonomic scope" value="Eukaryota"/>
</dbReference>
<dbReference type="STRING" id="905079.L1J8P3"/>
<dbReference type="OrthoDB" id="447290at2759"/>
<dbReference type="InterPro" id="IPR020103">
    <property type="entry name" value="PsdUridine_synth_cat_dom_sf"/>
</dbReference>
<dbReference type="Pfam" id="PF23943">
    <property type="entry name" value="PUS7L_N"/>
    <property type="match status" value="1"/>
</dbReference>
<dbReference type="InterPro" id="IPR042214">
    <property type="entry name" value="TruD_catalytic"/>
</dbReference>
<dbReference type="CDD" id="cd02576">
    <property type="entry name" value="PseudoU_synth_ScPUS7"/>
    <property type="match status" value="1"/>
</dbReference>